<protein>
    <submittedName>
        <fullName evidence="1">Uncharacterized protein</fullName>
    </submittedName>
</protein>
<comment type="caution">
    <text evidence="1">The sequence shown here is derived from an EMBL/GenBank/DDBJ whole genome shotgun (WGS) entry which is preliminary data.</text>
</comment>
<dbReference type="EMBL" id="VSSQ01007228">
    <property type="protein sequence ID" value="MPM35260.1"/>
    <property type="molecule type" value="Genomic_DNA"/>
</dbReference>
<gene>
    <name evidence="1" type="ORF">SDC9_81850</name>
</gene>
<organism evidence="1">
    <name type="scientific">bioreactor metagenome</name>
    <dbReference type="NCBI Taxonomy" id="1076179"/>
    <lineage>
        <taxon>unclassified sequences</taxon>
        <taxon>metagenomes</taxon>
        <taxon>ecological metagenomes</taxon>
    </lineage>
</organism>
<proteinExistence type="predicted"/>
<evidence type="ECO:0000313" key="1">
    <source>
        <dbReference type="EMBL" id="MPM35260.1"/>
    </source>
</evidence>
<name>A0A644Z312_9ZZZZ</name>
<accession>A0A644Z312</accession>
<dbReference type="AlphaFoldDB" id="A0A644Z312"/>
<sequence>MLFAGIIDKNINPLKYFDDLIYNILAEAFITHIPG</sequence>
<reference evidence="1" key="1">
    <citation type="submission" date="2019-08" db="EMBL/GenBank/DDBJ databases">
        <authorList>
            <person name="Kucharzyk K."/>
            <person name="Murdoch R.W."/>
            <person name="Higgins S."/>
            <person name="Loffler F."/>
        </authorList>
    </citation>
    <scope>NUCLEOTIDE SEQUENCE</scope>
</reference>